<comment type="similarity">
    <text evidence="3">Belongs to the DegT/DnrJ/EryC1 family.</text>
</comment>
<evidence type="ECO:0000313" key="4">
    <source>
        <dbReference type="EMBL" id="NGM50222.1"/>
    </source>
</evidence>
<dbReference type="PANTHER" id="PTHR30244">
    <property type="entry name" value="TRANSAMINASE"/>
    <property type="match status" value="1"/>
</dbReference>
<gene>
    <name evidence="4" type="ORF">G5B46_11440</name>
</gene>
<evidence type="ECO:0000256" key="1">
    <source>
        <dbReference type="PIRSR" id="PIRSR000390-1"/>
    </source>
</evidence>
<dbReference type="Gene3D" id="3.90.1150.10">
    <property type="entry name" value="Aspartate Aminotransferase, domain 1"/>
    <property type="match status" value="1"/>
</dbReference>
<dbReference type="InterPro" id="IPR015421">
    <property type="entry name" value="PyrdxlP-dep_Trfase_major"/>
</dbReference>
<name>A0A6G4QXG1_9CAUL</name>
<keyword evidence="2 3" id="KW-0663">Pyridoxal phosphate</keyword>
<organism evidence="4">
    <name type="scientific">Caulobacter sp. 602-2</name>
    <dbReference type="NCBI Taxonomy" id="2710887"/>
    <lineage>
        <taxon>Bacteria</taxon>
        <taxon>Pseudomonadati</taxon>
        <taxon>Pseudomonadota</taxon>
        <taxon>Alphaproteobacteria</taxon>
        <taxon>Caulobacterales</taxon>
        <taxon>Caulobacteraceae</taxon>
        <taxon>Caulobacter</taxon>
    </lineage>
</organism>
<dbReference type="Gene3D" id="3.40.640.10">
    <property type="entry name" value="Type I PLP-dependent aspartate aminotransferase-like (Major domain)"/>
    <property type="match status" value="1"/>
</dbReference>
<keyword evidence="4" id="KW-0032">Aminotransferase</keyword>
<feature type="modified residue" description="N6-(pyridoxal phosphate)lysine" evidence="2">
    <location>
        <position position="193"/>
    </location>
</feature>
<dbReference type="InterPro" id="IPR015422">
    <property type="entry name" value="PyrdxlP-dep_Trfase_small"/>
</dbReference>
<feature type="active site" description="Proton acceptor" evidence="1">
    <location>
        <position position="193"/>
    </location>
</feature>
<evidence type="ECO:0000256" key="2">
    <source>
        <dbReference type="PIRSR" id="PIRSR000390-2"/>
    </source>
</evidence>
<evidence type="ECO:0000256" key="3">
    <source>
        <dbReference type="RuleBase" id="RU004508"/>
    </source>
</evidence>
<dbReference type="AlphaFoldDB" id="A0A6G4QXG1"/>
<dbReference type="InterPro" id="IPR015424">
    <property type="entry name" value="PyrdxlP-dep_Trfase"/>
</dbReference>
<dbReference type="SUPFAM" id="SSF53383">
    <property type="entry name" value="PLP-dependent transferases"/>
    <property type="match status" value="1"/>
</dbReference>
<dbReference type="GO" id="GO:0008483">
    <property type="term" value="F:transaminase activity"/>
    <property type="evidence" value="ECO:0007669"/>
    <property type="project" value="UniProtKB-KW"/>
</dbReference>
<dbReference type="PIRSF" id="PIRSF000390">
    <property type="entry name" value="PLP_StrS"/>
    <property type="match status" value="1"/>
</dbReference>
<reference evidence="4" key="1">
    <citation type="submission" date="2020-02" db="EMBL/GenBank/DDBJ databases">
        <authorList>
            <person name="Gao J."/>
            <person name="Sun J."/>
        </authorList>
    </citation>
    <scope>NUCLEOTIDE SEQUENCE</scope>
    <source>
        <strain evidence="4">602-2</strain>
    </source>
</reference>
<sequence length="386" mass="40843">MSMPFIDLAAQQRRIRDKIDAAIAAVLDSGAYVMGPQVRTFESQLAAFGQAKLALSCANGTDAIALPLMAWGIGAGDAVFCPSFTFAATPEVVPWTGATPVFVDVLEGTYNLDPAKLEAAIAGVKAKGELTPKVVIAVDLFGQPADYPAIKAICDREGLKLIADSAQGFGCTLDGKHPLHWADVATTSFFPAKPLGCYGDGGAVLTNDAVLWDLMDSYRVHGKAVGPDLAGKTFDHDPKYLNTRIGMNSRLDTIQAAILIEKLAIFAEEIELRQAVADRYAQGLAGAVLATPKVIDGGVSVWAQYVIEHENRDGLAAHLKAKGVPTAVYYPVPMHVQAPYAAFPRGEGGLPVTEAKAETVLALPMHPYLAADDQAVIIDAIRGFNG</sequence>
<dbReference type="CDD" id="cd00616">
    <property type="entry name" value="AHBA_syn"/>
    <property type="match status" value="1"/>
</dbReference>
<protein>
    <submittedName>
        <fullName evidence="4">DegT/DnrJ/EryC1/StrS aminotransferase family protein</fullName>
    </submittedName>
</protein>
<dbReference type="GO" id="GO:0030170">
    <property type="term" value="F:pyridoxal phosphate binding"/>
    <property type="evidence" value="ECO:0007669"/>
    <property type="project" value="TreeGrafter"/>
</dbReference>
<accession>A0A6G4QXG1</accession>
<keyword evidence="4" id="KW-0808">Transferase</keyword>
<comment type="caution">
    <text evidence="4">The sequence shown here is derived from an EMBL/GenBank/DDBJ whole genome shotgun (WGS) entry which is preliminary data.</text>
</comment>
<dbReference type="PANTHER" id="PTHR30244:SF42">
    <property type="entry name" value="UDP-2-ACETAMIDO-2-DEOXY-3-OXO-D-GLUCURONATE AMINOTRANSFERASE"/>
    <property type="match status" value="1"/>
</dbReference>
<dbReference type="Pfam" id="PF01041">
    <property type="entry name" value="DegT_DnrJ_EryC1"/>
    <property type="match status" value="1"/>
</dbReference>
<dbReference type="RefSeq" id="WP_165258768.1">
    <property type="nucleotide sequence ID" value="NZ_JAAKGT010000004.1"/>
</dbReference>
<dbReference type="EMBL" id="JAAKGT010000004">
    <property type="protein sequence ID" value="NGM50222.1"/>
    <property type="molecule type" value="Genomic_DNA"/>
</dbReference>
<dbReference type="InterPro" id="IPR000653">
    <property type="entry name" value="DegT/StrS_aminotransferase"/>
</dbReference>
<proteinExistence type="inferred from homology"/>
<dbReference type="GO" id="GO:0000271">
    <property type="term" value="P:polysaccharide biosynthetic process"/>
    <property type="evidence" value="ECO:0007669"/>
    <property type="project" value="TreeGrafter"/>
</dbReference>